<keyword evidence="2" id="KW-1133">Transmembrane helix</keyword>
<evidence type="ECO:0000313" key="3">
    <source>
        <dbReference type="EMBL" id="ARS64347.1"/>
    </source>
</evidence>
<keyword evidence="2" id="KW-0812">Transmembrane</keyword>
<organism evidence="3 4">
    <name type="scientific">Candidatus Nitrosomarinus catalinensis</name>
    <dbReference type="NCBI Taxonomy" id="1898749"/>
    <lineage>
        <taxon>Archaea</taxon>
        <taxon>Nitrososphaerota</taxon>
        <taxon>Nitrososphaeria</taxon>
        <taxon>Nitrosopumilales</taxon>
        <taxon>Nitrosopumilaceae</taxon>
        <taxon>Candidatus Nitrosomarinus</taxon>
    </lineage>
</organism>
<protein>
    <submittedName>
        <fullName evidence="3">Uncharacterized protein</fullName>
    </submittedName>
</protein>
<name>A0A2Z2HJW8_9ARCH</name>
<evidence type="ECO:0000256" key="2">
    <source>
        <dbReference type="SAM" id="Phobius"/>
    </source>
</evidence>
<feature type="region of interest" description="Disordered" evidence="1">
    <location>
        <begin position="43"/>
        <end position="64"/>
    </location>
</feature>
<evidence type="ECO:0000313" key="4">
    <source>
        <dbReference type="Proteomes" id="UP000249949"/>
    </source>
</evidence>
<feature type="transmembrane region" description="Helical" evidence="2">
    <location>
        <begin position="20"/>
        <end position="38"/>
    </location>
</feature>
<dbReference type="Proteomes" id="UP000249949">
    <property type="component" value="Chromosome"/>
</dbReference>
<keyword evidence="4" id="KW-1185">Reference proteome</keyword>
<proteinExistence type="predicted"/>
<reference evidence="3 4" key="1">
    <citation type="journal article" date="2017" name="Environ. Microbiol.">
        <title>Genome and epigenome of a novel marine Thaumarchaeota strain suggest viral infection, phosphorothioation DNA modification and multiple restriction systems.</title>
        <authorList>
            <person name="Ahlgren N.A."/>
            <person name="Chen Y."/>
            <person name="Needham D.M."/>
            <person name="Parada A.E."/>
            <person name="Sachdeva R."/>
            <person name="Trinh V."/>
            <person name="Chen T."/>
            <person name="Fuhrman J.A."/>
        </authorList>
    </citation>
    <scope>NUCLEOTIDE SEQUENCE [LARGE SCALE GENOMIC DNA]</scope>
    <source>
        <strain evidence="3 4">SPOT01</strain>
    </source>
</reference>
<dbReference type="KEGG" id="nct:NMSP_0726"/>
<dbReference type="AlphaFoldDB" id="A0A2Z2HJW8"/>
<dbReference type="EMBL" id="CP021324">
    <property type="protein sequence ID" value="ARS64347.1"/>
    <property type="molecule type" value="Genomic_DNA"/>
</dbReference>
<feature type="compositionally biased region" description="Acidic residues" evidence="1">
    <location>
        <begin position="49"/>
        <end position="64"/>
    </location>
</feature>
<sequence>MFFLNASLKKTMFYSFELQMAGVILLTAMAVCGVSLWIKRRKLEKESVEQESAESIEQDISENK</sequence>
<accession>A0A2Z2HJW8</accession>
<gene>
    <name evidence="3" type="ORF">NMSP_0726</name>
</gene>
<evidence type="ECO:0000256" key="1">
    <source>
        <dbReference type="SAM" id="MobiDB-lite"/>
    </source>
</evidence>
<keyword evidence="2" id="KW-0472">Membrane</keyword>